<reference evidence="1" key="1">
    <citation type="submission" date="2023-07" db="EMBL/GenBank/DDBJ databases">
        <title>draft genome sequence of fig (Ficus carica).</title>
        <authorList>
            <person name="Takahashi T."/>
            <person name="Nishimura K."/>
        </authorList>
    </citation>
    <scope>NUCLEOTIDE SEQUENCE</scope>
</reference>
<organism evidence="1 2">
    <name type="scientific">Ficus carica</name>
    <name type="common">Common fig</name>
    <dbReference type="NCBI Taxonomy" id="3494"/>
    <lineage>
        <taxon>Eukaryota</taxon>
        <taxon>Viridiplantae</taxon>
        <taxon>Streptophyta</taxon>
        <taxon>Embryophyta</taxon>
        <taxon>Tracheophyta</taxon>
        <taxon>Spermatophyta</taxon>
        <taxon>Magnoliopsida</taxon>
        <taxon>eudicotyledons</taxon>
        <taxon>Gunneridae</taxon>
        <taxon>Pentapetalae</taxon>
        <taxon>rosids</taxon>
        <taxon>fabids</taxon>
        <taxon>Rosales</taxon>
        <taxon>Moraceae</taxon>
        <taxon>Ficeae</taxon>
        <taxon>Ficus</taxon>
    </lineage>
</organism>
<comment type="caution">
    <text evidence="1">The sequence shown here is derived from an EMBL/GenBank/DDBJ whole genome shotgun (WGS) entry which is preliminary data.</text>
</comment>
<dbReference type="Proteomes" id="UP001187192">
    <property type="component" value="Unassembled WGS sequence"/>
</dbReference>
<keyword evidence="2" id="KW-1185">Reference proteome</keyword>
<dbReference type="AlphaFoldDB" id="A0AA88E688"/>
<gene>
    <name evidence="1" type="ORF">TIFTF001_033928</name>
</gene>
<sequence>MECSITSGGVLWFLARLLMCKFLRARHIGSFSGSGLAELVVEWLSLTQSAGSVAGSLLGGIGLAWLRMCLVGVGWVCESVSGVVTNLGVAAETVDLVCGS</sequence>
<evidence type="ECO:0000313" key="1">
    <source>
        <dbReference type="EMBL" id="GMN64844.1"/>
    </source>
</evidence>
<evidence type="ECO:0000313" key="2">
    <source>
        <dbReference type="Proteomes" id="UP001187192"/>
    </source>
</evidence>
<accession>A0AA88E688</accession>
<name>A0AA88E688_FICCA</name>
<proteinExistence type="predicted"/>
<dbReference type="EMBL" id="BTGU01000197">
    <property type="protein sequence ID" value="GMN64844.1"/>
    <property type="molecule type" value="Genomic_DNA"/>
</dbReference>
<protein>
    <submittedName>
        <fullName evidence="1">Uncharacterized protein</fullName>
    </submittedName>
</protein>